<evidence type="ECO:0000256" key="4">
    <source>
        <dbReference type="ARBA" id="ARBA00022729"/>
    </source>
</evidence>
<dbReference type="GO" id="GO:1904680">
    <property type="term" value="F:peptide transmembrane transporter activity"/>
    <property type="evidence" value="ECO:0007669"/>
    <property type="project" value="TreeGrafter"/>
</dbReference>
<dbReference type="Gene3D" id="3.10.105.10">
    <property type="entry name" value="Dipeptide-binding Protein, Domain 3"/>
    <property type="match status" value="1"/>
</dbReference>
<dbReference type="Pfam" id="PF00496">
    <property type="entry name" value="SBP_bac_5"/>
    <property type="match status" value="1"/>
</dbReference>
<dbReference type="PANTHER" id="PTHR30290">
    <property type="entry name" value="PERIPLASMIC BINDING COMPONENT OF ABC TRANSPORTER"/>
    <property type="match status" value="1"/>
</dbReference>
<keyword evidence="3" id="KW-0813">Transport</keyword>
<evidence type="ECO:0000256" key="5">
    <source>
        <dbReference type="SAM" id="MobiDB-lite"/>
    </source>
</evidence>
<dbReference type="AlphaFoldDB" id="A0A3L7AE10"/>
<dbReference type="Gene3D" id="3.90.76.10">
    <property type="entry name" value="Dipeptide-binding Protein, Domain 1"/>
    <property type="match status" value="1"/>
</dbReference>
<accession>A0A3L7AE10</accession>
<comment type="subcellular location">
    <subcellularLocation>
        <location evidence="1">Cell envelope</location>
    </subcellularLocation>
</comment>
<dbReference type="RefSeq" id="WP_121647041.1">
    <property type="nucleotide sequence ID" value="NZ_RCUX01000001.1"/>
</dbReference>
<name>A0A3L7AE10_9MICO</name>
<proteinExistence type="inferred from homology"/>
<evidence type="ECO:0000256" key="3">
    <source>
        <dbReference type="ARBA" id="ARBA00022448"/>
    </source>
</evidence>
<dbReference type="Proteomes" id="UP000272503">
    <property type="component" value="Unassembled WGS sequence"/>
</dbReference>
<dbReference type="EMBL" id="RCUX01000001">
    <property type="protein sequence ID" value="RLP77948.1"/>
    <property type="molecule type" value="Genomic_DNA"/>
</dbReference>
<reference evidence="7 8" key="1">
    <citation type="submission" date="2018-10" db="EMBL/GenBank/DDBJ databases">
        <authorList>
            <person name="Li J."/>
        </authorList>
    </citation>
    <scope>NUCLEOTIDE SEQUENCE [LARGE SCALE GENOMIC DNA]</scope>
    <source>
        <strain evidence="7 8">IF 016277</strain>
    </source>
</reference>
<dbReference type="GO" id="GO:0030313">
    <property type="term" value="C:cell envelope"/>
    <property type="evidence" value="ECO:0007669"/>
    <property type="project" value="UniProtKB-SubCell"/>
</dbReference>
<protein>
    <submittedName>
        <fullName evidence="7">ABC transporter substrate-binding protein</fullName>
    </submittedName>
</protein>
<comment type="caution">
    <text evidence="7">The sequence shown here is derived from an EMBL/GenBank/DDBJ whole genome shotgun (WGS) entry which is preliminary data.</text>
</comment>
<dbReference type="CDD" id="cd08509">
    <property type="entry name" value="PBP2_TmCBP_oligosaccharides_like"/>
    <property type="match status" value="1"/>
</dbReference>
<dbReference type="GO" id="GO:0015833">
    <property type="term" value="P:peptide transport"/>
    <property type="evidence" value="ECO:0007669"/>
    <property type="project" value="TreeGrafter"/>
</dbReference>
<keyword evidence="8" id="KW-1185">Reference proteome</keyword>
<dbReference type="InterPro" id="IPR000914">
    <property type="entry name" value="SBP_5_dom"/>
</dbReference>
<evidence type="ECO:0000256" key="2">
    <source>
        <dbReference type="ARBA" id="ARBA00005695"/>
    </source>
</evidence>
<dbReference type="SUPFAM" id="SSF53850">
    <property type="entry name" value="Periplasmic binding protein-like II"/>
    <property type="match status" value="1"/>
</dbReference>
<feature type="region of interest" description="Disordered" evidence="5">
    <location>
        <begin position="1"/>
        <end position="20"/>
    </location>
</feature>
<feature type="compositionally biased region" description="Polar residues" evidence="5">
    <location>
        <begin position="1"/>
        <end position="10"/>
    </location>
</feature>
<dbReference type="PANTHER" id="PTHR30290:SF10">
    <property type="entry name" value="PERIPLASMIC OLIGOPEPTIDE-BINDING PROTEIN-RELATED"/>
    <property type="match status" value="1"/>
</dbReference>
<sequence>MLTTGKTTGKTRAIPPRTARPRSVTALAAGAVALALVLTGCAVSTPESAGGDQVLRVWSGSEAPLTRNFNPFAASSAAHFTFGPIYEPLFFFNQLSADPPTGLIGDEFSFSEDGTVLTVTIKPDQKWSDGTALTASDVAFTFGYGANVDPDLVSAEATDVRTVTLTYSAPKFTAASLILGATWILPEAIWNKITDYASETNSDPVGSGPYTLKSFTDAAYTVEANPNFRDGAPAVKTVQVIGVNSNQSSEDLLRTGKLDWVGQFIANPDTITADGRISTVNFQQDPTVLITCSSEALGCSGAQTDPAVRQALNAAIDRGEISSKAFSGLSGVVSPSFALIPRDEKWVTDPALLRSPQRADEAQAASILETAGYVRGSDGFYGKNGTTIEIDLFSPDGWTDYNDAAKLITEAAADAGIRLNNRTVSDAEYWTPLGSGTFQMALYGLPQSLVADPYSNYDRFFATSSTAPVGDSPDGGLNLARYSNPIVDAAVAAASATEDEGAKREAYAAIQAEIARDLPYIPVVLNASQAFYNTRDFTGWPTEQERFAAPLPYLATAQAVILARLKPVK</sequence>
<dbReference type="Gene3D" id="3.40.190.10">
    <property type="entry name" value="Periplasmic binding protein-like II"/>
    <property type="match status" value="1"/>
</dbReference>
<dbReference type="InterPro" id="IPR039424">
    <property type="entry name" value="SBP_5"/>
</dbReference>
<evidence type="ECO:0000256" key="1">
    <source>
        <dbReference type="ARBA" id="ARBA00004196"/>
    </source>
</evidence>
<feature type="compositionally biased region" description="Low complexity" evidence="5">
    <location>
        <begin position="11"/>
        <end position="20"/>
    </location>
</feature>
<evidence type="ECO:0000313" key="8">
    <source>
        <dbReference type="Proteomes" id="UP000272503"/>
    </source>
</evidence>
<evidence type="ECO:0000313" key="7">
    <source>
        <dbReference type="EMBL" id="RLP77948.1"/>
    </source>
</evidence>
<comment type="similarity">
    <text evidence="2">Belongs to the bacterial solute-binding protein 5 family.</text>
</comment>
<keyword evidence="4" id="KW-0732">Signal</keyword>
<gene>
    <name evidence="7" type="ORF">D9V32_01040</name>
</gene>
<dbReference type="GO" id="GO:0043190">
    <property type="term" value="C:ATP-binding cassette (ABC) transporter complex"/>
    <property type="evidence" value="ECO:0007669"/>
    <property type="project" value="InterPro"/>
</dbReference>
<dbReference type="InterPro" id="IPR030678">
    <property type="entry name" value="Peptide/Ni-bd"/>
</dbReference>
<dbReference type="OrthoDB" id="9764591at2"/>
<feature type="domain" description="Solute-binding protein family 5" evidence="6">
    <location>
        <begin position="109"/>
        <end position="465"/>
    </location>
</feature>
<evidence type="ECO:0000259" key="6">
    <source>
        <dbReference type="Pfam" id="PF00496"/>
    </source>
</evidence>
<organism evidence="7 8">
    <name type="scientific">Mycetocola tolaasinivorans</name>
    <dbReference type="NCBI Taxonomy" id="76635"/>
    <lineage>
        <taxon>Bacteria</taxon>
        <taxon>Bacillati</taxon>
        <taxon>Actinomycetota</taxon>
        <taxon>Actinomycetes</taxon>
        <taxon>Micrococcales</taxon>
        <taxon>Microbacteriaceae</taxon>
        <taxon>Mycetocola</taxon>
    </lineage>
</organism>
<dbReference type="PIRSF" id="PIRSF002741">
    <property type="entry name" value="MppA"/>
    <property type="match status" value="1"/>
</dbReference>
<dbReference type="GO" id="GO:0042597">
    <property type="term" value="C:periplasmic space"/>
    <property type="evidence" value="ECO:0007669"/>
    <property type="project" value="UniProtKB-ARBA"/>
</dbReference>